<dbReference type="STRING" id="432608.A6V39_05545"/>
<organism evidence="2 3">
    <name type="scientific">Candidatus Mycoplasma haematobovis</name>
    <dbReference type="NCBI Taxonomy" id="432608"/>
    <lineage>
        <taxon>Bacteria</taxon>
        <taxon>Bacillati</taxon>
        <taxon>Mycoplasmatota</taxon>
        <taxon>Mollicutes</taxon>
        <taxon>Mycoplasmataceae</taxon>
        <taxon>Mycoplasma</taxon>
    </lineage>
</organism>
<evidence type="ECO:0000313" key="3">
    <source>
        <dbReference type="Proteomes" id="UP000077623"/>
    </source>
</evidence>
<feature type="region of interest" description="Disordered" evidence="1">
    <location>
        <begin position="349"/>
        <end position="373"/>
    </location>
</feature>
<comment type="caution">
    <text evidence="2">The sequence shown here is derived from an EMBL/GenBank/DDBJ whole genome shotgun (WGS) entry which is preliminary data.</text>
</comment>
<proteinExistence type="predicted"/>
<protein>
    <submittedName>
        <fullName evidence="2">Uncharacterized protein</fullName>
    </submittedName>
</protein>
<keyword evidence="3" id="KW-1185">Reference proteome</keyword>
<dbReference type="Proteomes" id="UP000077623">
    <property type="component" value="Unassembled WGS sequence"/>
</dbReference>
<reference evidence="3" key="1">
    <citation type="submission" date="2016-04" db="EMBL/GenBank/DDBJ databases">
        <authorList>
            <person name="Quiroz-Castaneda R.E."/>
            <person name="Martinez-Ocampo F."/>
        </authorList>
    </citation>
    <scope>NUCLEOTIDE SEQUENCE [LARGE SCALE GENOMIC DNA]</scope>
    <source>
        <strain evidence="3">INIFAP01</strain>
    </source>
</reference>
<dbReference type="EMBL" id="LWUJ01000018">
    <property type="protein sequence ID" value="OAL09714.1"/>
    <property type="molecule type" value="Genomic_DNA"/>
</dbReference>
<evidence type="ECO:0000313" key="2">
    <source>
        <dbReference type="EMBL" id="OAL09714.1"/>
    </source>
</evidence>
<accession>A0A1A9QCA1</accession>
<gene>
    <name evidence="2" type="ORF">A6V39_05545</name>
</gene>
<name>A0A1A9QCA1_9MOLU</name>
<dbReference type="AlphaFoldDB" id="A0A1A9QCA1"/>
<sequence>MIINTAGLASLADMYRQTYLTPYNKEGQELITKEMWNKFWTIWGGTTNYLSGSKEGESFWKNITLSCLDLMEHVGAYIVGEFDCHNDEQLSEVWATLIKSWYFSKVWIIKSEEVMNQEIVLAESDLHKNNISEERLLRGNPFRLFERYQNSDGKYFFKSLLTGIDYFKLDPKEMICLSLNDGANFRKWWKVNMEYVAGKSRVVDATKALSKTVQVIVRNKESFDSERSQIENPSVFYELKRQAGTVGAKEQNLYQAMPIIEGQRIKDMQEIIQTMYDKECELLGFTTNSNDKKERLTVAENYKDLRQITNLQDYQLKNLKIFEKKLKERGWVKENFKIEISGLTYAQGLPDTVQAGSNPEELNIQKPIEDSQE</sequence>
<evidence type="ECO:0000256" key="1">
    <source>
        <dbReference type="SAM" id="MobiDB-lite"/>
    </source>
</evidence>
<dbReference type="RefSeq" id="WP_187150745.1">
    <property type="nucleotide sequence ID" value="NZ_LWUJ01000018.1"/>
</dbReference>